<sequence>MLREESAVFSQGENDMGCLDLEMEIRLKDQQPVQKNYNSIPRPLYREVKDYLSDLMARGWVRRSKSPYSSPAVCVRKKDGTLRLCIDYRALNAKTIPDRQPIPKINDVLSGLGGNHWFSTLDQGKAYHQGFVSEESRQATAFITPWGLYEWEHLRRLQAVLQRLKAKGVKLRASKCELFQSEVKYLGKIVSAQGYRADPEDTKAVLHLKEMRPKSVGEVRHMLGLVGYYRQFIRDFSKKARPLYDLLTVPPPEKTLNGKQIKEGVKAQQKARAT</sequence>
<name>A0A2G8LKS1_STIJA</name>
<organism evidence="2 3">
    <name type="scientific">Stichopus japonicus</name>
    <name type="common">Sea cucumber</name>
    <dbReference type="NCBI Taxonomy" id="307972"/>
    <lineage>
        <taxon>Eukaryota</taxon>
        <taxon>Metazoa</taxon>
        <taxon>Echinodermata</taxon>
        <taxon>Eleutherozoa</taxon>
        <taxon>Echinozoa</taxon>
        <taxon>Holothuroidea</taxon>
        <taxon>Aspidochirotacea</taxon>
        <taxon>Aspidochirotida</taxon>
        <taxon>Stichopodidae</taxon>
        <taxon>Apostichopus</taxon>
    </lineage>
</organism>
<dbReference type="SUPFAM" id="SSF56672">
    <property type="entry name" value="DNA/RNA polymerases"/>
    <property type="match status" value="1"/>
</dbReference>
<feature type="domain" description="Reverse transcriptase" evidence="1">
    <location>
        <begin position="75"/>
        <end position="145"/>
    </location>
</feature>
<dbReference type="PANTHER" id="PTHR37984">
    <property type="entry name" value="PROTEIN CBG26694"/>
    <property type="match status" value="1"/>
</dbReference>
<proteinExistence type="predicted"/>
<keyword evidence="3" id="KW-1185">Reference proteome</keyword>
<gene>
    <name evidence="2" type="ORF">BSL78_02235</name>
</gene>
<dbReference type="InterPro" id="IPR000477">
    <property type="entry name" value="RT_dom"/>
</dbReference>
<dbReference type="CDD" id="cd01647">
    <property type="entry name" value="RT_LTR"/>
    <property type="match status" value="1"/>
</dbReference>
<reference evidence="2 3" key="1">
    <citation type="journal article" date="2017" name="PLoS Biol.">
        <title>The sea cucumber genome provides insights into morphological evolution and visceral regeneration.</title>
        <authorList>
            <person name="Zhang X."/>
            <person name="Sun L."/>
            <person name="Yuan J."/>
            <person name="Sun Y."/>
            <person name="Gao Y."/>
            <person name="Zhang L."/>
            <person name="Li S."/>
            <person name="Dai H."/>
            <person name="Hamel J.F."/>
            <person name="Liu C."/>
            <person name="Yu Y."/>
            <person name="Liu S."/>
            <person name="Lin W."/>
            <person name="Guo K."/>
            <person name="Jin S."/>
            <person name="Xu P."/>
            <person name="Storey K.B."/>
            <person name="Huan P."/>
            <person name="Zhang T."/>
            <person name="Zhou Y."/>
            <person name="Zhang J."/>
            <person name="Lin C."/>
            <person name="Li X."/>
            <person name="Xing L."/>
            <person name="Huo D."/>
            <person name="Sun M."/>
            <person name="Wang L."/>
            <person name="Mercier A."/>
            <person name="Li F."/>
            <person name="Yang H."/>
            <person name="Xiang J."/>
        </authorList>
    </citation>
    <scope>NUCLEOTIDE SEQUENCE [LARGE SCALE GENOMIC DNA]</scope>
    <source>
        <strain evidence="2">Shaxun</strain>
        <tissue evidence="2">Muscle</tissue>
    </source>
</reference>
<dbReference type="EMBL" id="MRZV01000046">
    <property type="protein sequence ID" value="PIK60835.1"/>
    <property type="molecule type" value="Genomic_DNA"/>
</dbReference>
<dbReference type="Pfam" id="PF00078">
    <property type="entry name" value="RVT_1"/>
    <property type="match status" value="1"/>
</dbReference>
<protein>
    <recommendedName>
        <fullName evidence="1">Reverse transcriptase domain-containing protein</fullName>
    </recommendedName>
</protein>
<dbReference type="InterPro" id="IPR043128">
    <property type="entry name" value="Rev_trsase/Diguanyl_cyclase"/>
</dbReference>
<accession>A0A2G8LKS1</accession>
<dbReference type="PANTHER" id="PTHR37984:SF5">
    <property type="entry name" value="PROTEIN NYNRIN-LIKE"/>
    <property type="match status" value="1"/>
</dbReference>
<evidence type="ECO:0000313" key="3">
    <source>
        <dbReference type="Proteomes" id="UP000230750"/>
    </source>
</evidence>
<dbReference type="InterPro" id="IPR043502">
    <property type="entry name" value="DNA/RNA_pol_sf"/>
</dbReference>
<evidence type="ECO:0000259" key="1">
    <source>
        <dbReference type="Pfam" id="PF00078"/>
    </source>
</evidence>
<dbReference type="AlphaFoldDB" id="A0A2G8LKS1"/>
<dbReference type="Gene3D" id="3.30.70.270">
    <property type="match status" value="3"/>
</dbReference>
<comment type="caution">
    <text evidence="2">The sequence shown here is derived from an EMBL/GenBank/DDBJ whole genome shotgun (WGS) entry which is preliminary data.</text>
</comment>
<evidence type="ECO:0000313" key="2">
    <source>
        <dbReference type="EMBL" id="PIK60835.1"/>
    </source>
</evidence>
<dbReference type="Gene3D" id="3.10.10.10">
    <property type="entry name" value="HIV Type 1 Reverse Transcriptase, subunit A, domain 1"/>
    <property type="match status" value="1"/>
</dbReference>
<dbReference type="InterPro" id="IPR050951">
    <property type="entry name" value="Retrovirus_Pol_polyprotein"/>
</dbReference>
<dbReference type="OrthoDB" id="8064949at2759"/>
<dbReference type="Proteomes" id="UP000230750">
    <property type="component" value="Unassembled WGS sequence"/>
</dbReference>